<dbReference type="GO" id="GO:0032259">
    <property type="term" value="P:methylation"/>
    <property type="evidence" value="ECO:0007669"/>
    <property type="project" value="UniProtKB-KW"/>
</dbReference>
<dbReference type="GO" id="GO:0008168">
    <property type="term" value="F:methyltransferase activity"/>
    <property type="evidence" value="ECO:0007669"/>
    <property type="project" value="UniProtKB-KW"/>
</dbReference>
<accession>A0ABP0RZ59</accession>
<reference evidence="4 5" key="1">
    <citation type="submission" date="2024-02" db="EMBL/GenBank/DDBJ databases">
        <authorList>
            <person name="Chen Y."/>
            <person name="Shah S."/>
            <person name="Dougan E. K."/>
            <person name="Thang M."/>
            <person name="Chan C."/>
        </authorList>
    </citation>
    <scope>NUCLEOTIDE SEQUENCE [LARGE SCALE GENOMIC DNA]</scope>
</reference>
<dbReference type="SUPFAM" id="SSF53335">
    <property type="entry name" value="S-adenosyl-L-methionine-dependent methyltransferases"/>
    <property type="match status" value="1"/>
</dbReference>
<evidence type="ECO:0000313" key="4">
    <source>
        <dbReference type="EMBL" id="CAK9105295.1"/>
    </source>
</evidence>
<organism evidence="4 5">
    <name type="scientific">Durusdinium trenchii</name>
    <dbReference type="NCBI Taxonomy" id="1381693"/>
    <lineage>
        <taxon>Eukaryota</taxon>
        <taxon>Sar</taxon>
        <taxon>Alveolata</taxon>
        <taxon>Dinophyceae</taxon>
        <taxon>Suessiales</taxon>
        <taxon>Symbiodiniaceae</taxon>
        <taxon>Durusdinium</taxon>
    </lineage>
</organism>
<proteinExistence type="predicted"/>
<dbReference type="Proteomes" id="UP001642464">
    <property type="component" value="Unassembled WGS sequence"/>
</dbReference>
<name>A0ABP0RZ59_9DINO</name>
<evidence type="ECO:0000313" key="5">
    <source>
        <dbReference type="Proteomes" id="UP001642464"/>
    </source>
</evidence>
<keyword evidence="1 4" id="KW-0489">Methyltransferase</keyword>
<dbReference type="Gene3D" id="3.40.50.150">
    <property type="entry name" value="Vaccinia Virus protein VP39"/>
    <property type="match status" value="1"/>
</dbReference>
<protein>
    <submittedName>
        <fullName evidence="4">Modification methylase BanI (M.BanI) (Cytosine-specific methyltransferase BanI)</fullName>
    </submittedName>
</protein>
<gene>
    <name evidence="4" type="ORF">SCF082_LOCUS49087</name>
</gene>
<evidence type="ECO:0000256" key="2">
    <source>
        <dbReference type="ARBA" id="ARBA00022679"/>
    </source>
</evidence>
<dbReference type="InterPro" id="IPR029063">
    <property type="entry name" value="SAM-dependent_MTases_sf"/>
</dbReference>
<dbReference type="Pfam" id="PF00145">
    <property type="entry name" value="DNA_methylase"/>
    <property type="match status" value="1"/>
</dbReference>
<evidence type="ECO:0000256" key="3">
    <source>
        <dbReference type="SAM" id="MobiDB-lite"/>
    </source>
</evidence>
<keyword evidence="2" id="KW-0808">Transferase</keyword>
<keyword evidence="5" id="KW-1185">Reference proteome</keyword>
<feature type="region of interest" description="Disordered" evidence="3">
    <location>
        <begin position="421"/>
        <end position="458"/>
    </location>
</feature>
<comment type="caution">
    <text evidence="4">The sequence shown here is derived from an EMBL/GenBank/DDBJ whole genome shotgun (WGS) entry which is preliminary data.</text>
</comment>
<sequence>MEGSLPNHLKAWLDDWGPPLKHQVSKAVGQAWQETMQESFHARGLPSPLLVGTDCSGLEAPIHALRGLKLLHRHCWSSECEDKVRKLLMANTPPAGQVFLDVLDQCPASPAWSKVQGPRLNYLHGESKPPPPEYVHLYISGFSCKPFSTLHHNSQLLDEPEARIFWAVVNRIRCIKPPAFLLENVQGITRCLPEVLAAMESNGLYLVSSLHMDPSQLGEPVQRPRIYFFGVRRDVARGTQAELQQVLRRTWGIVTNPGVHATVPLMKRLLPRDHPAVLEHQHFRRERWLQNQHPGAKSMVADLSQSITRTGVRVDGRLPCITPGSVLAMVAAGRVVTPLEKVMLHGLPVHRMMFPSDVSSADIERAGGNTMHVHIVGAAILMLLSLVDWGLPNVHELVMPPHQRTAIEHALARRFCLPQTGRKRPVPAATDSGPLVKRRRERGAQGAEGRPQVTEAPDCGLEVDDSMVGLACETTEEHLKRHQGKQWQKRCARCKKAMQACCLQQHSGWTVHRVAAESFLAPDRPLSQCLPYSLGDQSLWAGNVPQPEDWLRAWRACKTPSSFKAALAFFSTEDYSRGLKNMICVLHWAVKDLRIKKLMQSKNISISVDDRKEYRVVRYKCSVPVAEVKDPEDASQEGSKVQGMPSLEEWVAQGPLSSEGVLGIFKVGVDASAESHDMDKSESMAQSIWEILRRMCQDPEGHCNSEALDHVAQSIRHFSSDQGPNVAKVGKLLASSGKFPNLVYLSFDAAHQIRIASKDPLNALPAFHQQFHRLFSGPDALLPAIQHSKAWQSKLLTCQKMVLEAHGTQGGLDRALQSLSYAPHRFDSAATPLFKFCSLIRAMAFLCGMQAADARNQQKVRHLAEEALQHMVAPELMRAAVTADYTAECLGFLRSGFDISDPDPATVVDLLHAFDTRTRSLFVDGLILSKALPPQSDDGFCQKTASQMVFDEVDNPEPIYYGNRVHYLSTKATAPEIRKIMDSMCLVVQTMLKRLQADLAEDEIAIRLCKALRVGDRSTASSLAAVAQTLARVFEAAKKQALEVTNRIGWSWALDSRWRNKYLPRLAWTPECQQLVEFYLSLKLNTTTLERDLSELLAQLSAHSGPLSSCGSTISSILEVSLEGPQREEDLFLRSEAPGGPLVPTDFARLCAKLWLQHFGRRFRFVYRKEPATADGRKGPRSKVHGQQHDPRSLVGRLQGRTQAASNAAARSGPHESFVPGLRLPLSQPAPPLPGTRWASAMDSSAKASLENFVKNTDRKKQRTCVGIDFPHCNFLIPPTQASFGAGSLPCFAWTSLCSSKRSRRGCKSSGAGQAALCANASCFGWPSSQQATFSDQACRHGWHAQACEDLAHLPAL</sequence>
<dbReference type="InterPro" id="IPR001525">
    <property type="entry name" value="C5_MeTfrase"/>
</dbReference>
<evidence type="ECO:0000256" key="1">
    <source>
        <dbReference type="ARBA" id="ARBA00022603"/>
    </source>
</evidence>
<dbReference type="EMBL" id="CAXAMM010042507">
    <property type="protein sequence ID" value="CAK9105295.1"/>
    <property type="molecule type" value="Genomic_DNA"/>
</dbReference>
<feature type="region of interest" description="Disordered" evidence="3">
    <location>
        <begin position="1173"/>
        <end position="1241"/>
    </location>
</feature>